<reference evidence="2 3" key="1">
    <citation type="submission" date="2019-03" db="EMBL/GenBank/DDBJ databases">
        <title>Genomic Encyclopedia of Archaeal and Bacterial Type Strains, Phase II (KMG-II): from individual species to whole genera.</title>
        <authorList>
            <person name="Goeker M."/>
        </authorList>
    </citation>
    <scope>NUCLEOTIDE SEQUENCE [LARGE SCALE GENOMIC DNA]</scope>
    <source>
        <strain evidence="2 3">DSM 45499</strain>
    </source>
</reference>
<protein>
    <recommendedName>
        <fullName evidence="1">UGSC-like domain-containing protein</fullName>
    </recommendedName>
</protein>
<organism evidence="2 3">
    <name type="scientific">Actinophytocola oryzae</name>
    <dbReference type="NCBI Taxonomy" id="502181"/>
    <lineage>
        <taxon>Bacteria</taxon>
        <taxon>Bacillati</taxon>
        <taxon>Actinomycetota</taxon>
        <taxon>Actinomycetes</taxon>
        <taxon>Pseudonocardiales</taxon>
        <taxon>Pseudonocardiaceae</taxon>
    </lineage>
</organism>
<dbReference type="Proteomes" id="UP000294927">
    <property type="component" value="Unassembled WGS sequence"/>
</dbReference>
<dbReference type="InterPro" id="IPR057767">
    <property type="entry name" value="UGSC-like_dom"/>
</dbReference>
<dbReference type="AlphaFoldDB" id="A0A4R7W371"/>
<dbReference type="OrthoDB" id="9152545at2"/>
<name>A0A4R7W371_9PSEU</name>
<evidence type="ECO:0000313" key="3">
    <source>
        <dbReference type="Proteomes" id="UP000294927"/>
    </source>
</evidence>
<comment type="caution">
    <text evidence="2">The sequence shown here is derived from an EMBL/GenBank/DDBJ whole genome shotgun (WGS) entry which is preliminary data.</text>
</comment>
<dbReference type="Pfam" id="PF24696">
    <property type="entry name" value="UGSC"/>
    <property type="match status" value="1"/>
</dbReference>
<accession>A0A4R7W371</accession>
<evidence type="ECO:0000313" key="2">
    <source>
        <dbReference type="EMBL" id="TDV56339.1"/>
    </source>
</evidence>
<dbReference type="RefSeq" id="WP_133901590.1">
    <property type="nucleotide sequence ID" value="NZ_SOCP01000002.1"/>
</dbReference>
<feature type="domain" description="UGSC-like" evidence="1">
    <location>
        <begin position="7"/>
        <end position="105"/>
    </location>
</feature>
<gene>
    <name evidence="2" type="ORF">CLV71_102406</name>
</gene>
<dbReference type="EMBL" id="SOCP01000002">
    <property type="protein sequence ID" value="TDV56339.1"/>
    <property type="molecule type" value="Genomic_DNA"/>
</dbReference>
<proteinExistence type="predicted"/>
<keyword evidence="3" id="KW-1185">Reference proteome</keyword>
<evidence type="ECO:0000259" key="1">
    <source>
        <dbReference type="Pfam" id="PF24696"/>
    </source>
</evidence>
<sequence>MTEPRFEVLWPLGRRGGLAPTELAPRLTDLTGKRVAFVWDHVFKGDLMFARFTGAAAARYADMDFVDHPEFGNIHGTTAEEHDAVERLPERLLRHQIDAAVVGVGA</sequence>